<feature type="binding site" evidence="5">
    <location>
        <position position="399"/>
    </location>
    <ligand>
        <name>Zn(2+)</name>
        <dbReference type="ChEBI" id="CHEBI:29105"/>
    </ligand>
</feature>
<dbReference type="PANTHER" id="PTHR46015:SF1">
    <property type="entry name" value="HOMOCYSTEINE S-METHYLTRANSFERASE-LIKE ISOFORM 1"/>
    <property type="match status" value="1"/>
</dbReference>
<proteinExistence type="predicted"/>
<gene>
    <name evidence="7" type="ORF">C9374_008715</name>
</gene>
<dbReference type="SUPFAM" id="SSF82282">
    <property type="entry name" value="Homocysteine S-methyltransferase"/>
    <property type="match status" value="1"/>
</dbReference>
<evidence type="ECO:0000259" key="6">
    <source>
        <dbReference type="PROSITE" id="PS50970"/>
    </source>
</evidence>
<dbReference type="GO" id="GO:0009086">
    <property type="term" value="P:methionine biosynthetic process"/>
    <property type="evidence" value="ECO:0007669"/>
    <property type="project" value="TreeGrafter"/>
</dbReference>
<keyword evidence="8" id="KW-1185">Reference proteome</keyword>
<dbReference type="GO" id="GO:0032259">
    <property type="term" value="P:methylation"/>
    <property type="evidence" value="ECO:0007669"/>
    <property type="project" value="UniProtKB-KW"/>
</dbReference>
<dbReference type="PROSITE" id="PS50970">
    <property type="entry name" value="HCY"/>
    <property type="match status" value="1"/>
</dbReference>
<evidence type="ECO:0000256" key="2">
    <source>
        <dbReference type="ARBA" id="ARBA00022679"/>
    </source>
</evidence>
<dbReference type="AlphaFoldDB" id="A0AA88GGH1"/>
<evidence type="ECO:0000313" key="8">
    <source>
        <dbReference type="Proteomes" id="UP000816034"/>
    </source>
</evidence>
<reference evidence="7 8" key="1">
    <citation type="journal article" date="2018" name="BMC Genomics">
        <title>The genome of Naegleria lovaniensis, the basis for a comparative approach to unravel pathogenicity factors of the human pathogenic amoeba N. fowleri.</title>
        <authorList>
            <person name="Liechti N."/>
            <person name="Schurch N."/>
            <person name="Bruggmann R."/>
            <person name="Wittwer M."/>
        </authorList>
    </citation>
    <scope>NUCLEOTIDE SEQUENCE [LARGE SCALE GENOMIC DNA]</scope>
    <source>
        <strain evidence="7 8">ATCC 30569</strain>
    </source>
</reference>
<dbReference type="Pfam" id="PF02574">
    <property type="entry name" value="S-methyl_trans"/>
    <property type="match status" value="1"/>
</dbReference>
<dbReference type="GO" id="GO:0008898">
    <property type="term" value="F:S-adenosylmethionine-homocysteine S-methyltransferase activity"/>
    <property type="evidence" value="ECO:0007669"/>
    <property type="project" value="TreeGrafter"/>
</dbReference>
<evidence type="ECO:0000256" key="4">
    <source>
        <dbReference type="ARBA" id="ARBA00022833"/>
    </source>
</evidence>
<feature type="domain" description="Hcy-binding" evidence="6">
    <location>
        <begin position="1"/>
        <end position="414"/>
    </location>
</feature>
<dbReference type="InterPro" id="IPR003726">
    <property type="entry name" value="HCY_dom"/>
</dbReference>
<evidence type="ECO:0000256" key="3">
    <source>
        <dbReference type="ARBA" id="ARBA00022723"/>
    </source>
</evidence>
<protein>
    <recommendedName>
        <fullName evidence="6">Hcy-binding domain-containing protein</fullName>
    </recommendedName>
</protein>
<keyword evidence="2 5" id="KW-0808">Transferase</keyword>
<dbReference type="GO" id="GO:0033528">
    <property type="term" value="P:S-methylmethionine cycle"/>
    <property type="evidence" value="ECO:0007669"/>
    <property type="project" value="TreeGrafter"/>
</dbReference>
<dbReference type="PANTHER" id="PTHR46015">
    <property type="entry name" value="ZGC:172121"/>
    <property type="match status" value="1"/>
</dbReference>
<dbReference type="EMBL" id="PYSW02000035">
    <property type="protein sequence ID" value="KAG2378093.1"/>
    <property type="molecule type" value="Genomic_DNA"/>
</dbReference>
<name>A0AA88GGH1_NAELO</name>
<comment type="cofactor">
    <cofactor evidence="5">
        <name>Zn(2+)</name>
        <dbReference type="ChEBI" id="CHEBI:29105"/>
    </cofactor>
</comment>
<comment type="caution">
    <text evidence="7">The sequence shown here is derived from an EMBL/GenBank/DDBJ whole genome shotgun (WGS) entry which is preliminary data.</text>
</comment>
<keyword evidence="1 5" id="KW-0489">Methyltransferase</keyword>
<keyword evidence="3 5" id="KW-0479">Metal-binding</keyword>
<dbReference type="Gene3D" id="3.20.20.330">
    <property type="entry name" value="Homocysteine-binding-like domain"/>
    <property type="match status" value="1"/>
</dbReference>
<dbReference type="InterPro" id="IPR036589">
    <property type="entry name" value="HCY_dom_sf"/>
</dbReference>
<dbReference type="GO" id="GO:0046872">
    <property type="term" value="F:metal ion binding"/>
    <property type="evidence" value="ECO:0007669"/>
    <property type="project" value="UniProtKB-KW"/>
</dbReference>
<organism evidence="7 8">
    <name type="scientific">Naegleria lovaniensis</name>
    <name type="common">Amoeba</name>
    <dbReference type="NCBI Taxonomy" id="51637"/>
    <lineage>
        <taxon>Eukaryota</taxon>
        <taxon>Discoba</taxon>
        <taxon>Heterolobosea</taxon>
        <taxon>Tetramitia</taxon>
        <taxon>Eutetramitia</taxon>
        <taxon>Vahlkampfiidae</taxon>
        <taxon>Naegleria</taxon>
    </lineage>
</organism>
<feature type="binding site" evidence="5">
    <location>
        <position position="400"/>
    </location>
    <ligand>
        <name>Zn(2+)</name>
        <dbReference type="ChEBI" id="CHEBI:29105"/>
    </ligand>
</feature>
<sequence>MHDMTLWPRVLILDGAMATELNKRGFQLSPSLWCAHLLQENPKAIQQVHDSYLQEGHCDVCTTASYQVSKEGFARYEKLQDRNKQLQHIDVNEPNTHDENINQHCETIVNQALRQSVQMAKQAIQQFDHENNKATELHTNDDNPSKRKKFVAASLSCFGASISDITGIAKEYYGDYLDDDVDKNREHYVHAVIKELSDELYNIDQTLQGGGIEQVIYEFHLPRVRELLREEPDFLLLETMPVLREVKILCERVIPDALKELKLNNQLPQARKQMVLISFQCKDGEHTGHGESIISCAKFVNEMNSQLIMSQGDYQIVGMGVNCVPPSITPSLLEKIDSVLNSDLAIVVYPNSGEIWNCSQQIWLPPSKENEWDYEKDFIPFIKDWSDKHPVRRLIVGGCCRTGPNHICKLSKEMLSK</sequence>
<dbReference type="Proteomes" id="UP000816034">
    <property type="component" value="Unassembled WGS sequence"/>
</dbReference>
<keyword evidence="4 5" id="KW-0862">Zinc</keyword>
<dbReference type="InterPro" id="IPR051486">
    <property type="entry name" value="Hcy_S-methyltransferase"/>
</dbReference>
<evidence type="ECO:0000313" key="7">
    <source>
        <dbReference type="EMBL" id="KAG2378093.1"/>
    </source>
</evidence>
<evidence type="ECO:0000256" key="1">
    <source>
        <dbReference type="ARBA" id="ARBA00022603"/>
    </source>
</evidence>
<dbReference type="RefSeq" id="XP_044545355.1">
    <property type="nucleotide sequence ID" value="XM_044698822.1"/>
</dbReference>
<evidence type="ECO:0000256" key="5">
    <source>
        <dbReference type="PROSITE-ProRule" id="PRU00333"/>
    </source>
</evidence>
<feature type="binding site" evidence="5">
    <location>
        <position position="323"/>
    </location>
    <ligand>
        <name>Zn(2+)</name>
        <dbReference type="ChEBI" id="CHEBI:29105"/>
    </ligand>
</feature>
<dbReference type="GeneID" id="68101169"/>
<accession>A0AA88GGH1</accession>